<evidence type="ECO:0000256" key="1">
    <source>
        <dbReference type="ARBA" id="ARBA00004651"/>
    </source>
</evidence>
<dbReference type="Pfam" id="PF09335">
    <property type="entry name" value="VTT_dom"/>
    <property type="match status" value="1"/>
</dbReference>
<keyword evidence="2 6" id="KW-1003">Cell membrane</keyword>
<evidence type="ECO:0000256" key="6">
    <source>
        <dbReference type="RuleBase" id="RU366058"/>
    </source>
</evidence>
<comment type="subcellular location">
    <subcellularLocation>
        <location evidence="1 6">Cell membrane</location>
        <topology evidence="1 6">Multi-pass membrane protein</topology>
    </subcellularLocation>
</comment>
<evidence type="ECO:0000256" key="7">
    <source>
        <dbReference type="SAM" id="MobiDB-lite"/>
    </source>
</evidence>
<protein>
    <recommendedName>
        <fullName evidence="6">TVP38/TMEM64 family membrane protein</fullName>
    </recommendedName>
</protein>
<feature type="compositionally biased region" description="Basic and acidic residues" evidence="7">
    <location>
        <begin position="242"/>
        <end position="251"/>
    </location>
</feature>
<dbReference type="PANTHER" id="PTHR12677:SF59">
    <property type="entry name" value="GOLGI APPARATUS MEMBRANE PROTEIN TVP38-RELATED"/>
    <property type="match status" value="1"/>
</dbReference>
<feature type="transmembrane region" description="Helical" evidence="6">
    <location>
        <begin position="154"/>
        <end position="178"/>
    </location>
</feature>
<evidence type="ECO:0000256" key="4">
    <source>
        <dbReference type="ARBA" id="ARBA00022989"/>
    </source>
</evidence>
<feature type="transmembrane region" description="Helical" evidence="6">
    <location>
        <begin position="190"/>
        <end position="208"/>
    </location>
</feature>
<feature type="transmembrane region" description="Helical" evidence="6">
    <location>
        <begin position="38"/>
        <end position="62"/>
    </location>
</feature>
<keyword evidence="5 6" id="KW-0472">Membrane</keyword>
<evidence type="ECO:0000313" key="9">
    <source>
        <dbReference type="EMBL" id="GJD88541.1"/>
    </source>
</evidence>
<dbReference type="GO" id="GO:0005886">
    <property type="term" value="C:plasma membrane"/>
    <property type="evidence" value="ECO:0007669"/>
    <property type="project" value="UniProtKB-SubCell"/>
</dbReference>
<reference evidence="9" key="2">
    <citation type="submission" date="2021-08" db="EMBL/GenBank/DDBJ databases">
        <authorList>
            <person name="Tani A."/>
            <person name="Ola A."/>
            <person name="Ogura Y."/>
            <person name="Katsura K."/>
            <person name="Hayashi T."/>
        </authorList>
    </citation>
    <scope>NUCLEOTIDE SEQUENCE</scope>
    <source>
        <strain evidence="9">DSM 16372</strain>
    </source>
</reference>
<sequence length="251" mass="26131">MRSGALRDGLVVVGAVAATVALWRLLPVDAWLRDFGAWSAGLGVWGPVAFAGIFLAATLLVIPCTPLTIAGAVAFGWWAMPIVLGAATAGSLLAFLAARSVLQGPVGRIIDRRPAWRATAEAVGDGDWRLLLLMRLSPFVPFNVQNYALGITDVGVGAFLFSTVLGMLPGTILCIYLGVIGRAAGSEDPVHWISLGLGLVATLGLVWLTRRRVRARLRARGAGPARPAARARGGIGPGIGPGREREQGAGS</sequence>
<comment type="caution">
    <text evidence="9">The sequence shown here is derived from an EMBL/GenBank/DDBJ whole genome shotgun (WGS) entry which is preliminary data.</text>
</comment>
<dbReference type="InterPro" id="IPR015414">
    <property type="entry name" value="TMEM64"/>
</dbReference>
<evidence type="ECO:0000256" key="2">
    <source>
        <dbReference type="ARBA" id="ARBA00022475"/>
    </source>
</evidence>
<name>A0AAV4ZL37_9HYPH</name>
<dbReference type="InterPro" id="IPR032816">
    <property type="entry name" value="VTT_dom"/>
</dbReference>
<keyword evidence="10" id="KW-1185">Reference proteome</keyword>
<feature type="region of interest" description="Disordered" evidence="7">
    <location>
        <begin position="224"/>
        <end position="251"/>
    </location>
</feature>
<dbReference type="AlphaFoldDB" id="A0AAV4ZL37"/>
<feature type="transmembrane region" description="Helical" evidence="6">
    <location>
        <begin position="74"/>
        <end position="98"/>
    </location>
</feature>
<evidence type="ECO:0000313" key="10">
    <source>
        <dbReference type="Proteomes" id="UP001055247"/>
    </source>
</evidence>
<feature type="domain" description="VTT" evidence="8">
    <location>
        <begin position="62"/>
        <end position="178"/>
    </location>
</feature>
<evidence type="ECO:0000256" key="3">
    <source>
        <dbReference type="ARBA" id="ARBA00022692"/>
    </source>
</evidence>
<evidence type="ECO:0000259" key="8">
    <source>
        <dbReference type="Pfam" id="PF09335"/>
    </source>
</evidence>
<comment type="similarity">
    <text evidence="6">Belongs to the TVP38/TMEM64 family.</text>
</comment>
<keyword evidence="4 6" id="KW-1133">Transmembrane helix</keyword>
<gene>
    <name evidence="9" type="ORF">BHAOGJBA_2061</name>
</gene>
<keyword evidence="3 6" id="KW-0812">Transmembrane</keyword>
<organism evidence="9 10">
    <name type="scientific">Methylobacterium hispanicum</name>
    <dbReference type="NCBI Taxonomy" id="270350"/>
    <lineage>
        <taxon>Bacteria</taxon>
        <taxon>Pseudomonadati</taxon>
        <taxon>Pseudomonadota</taxon>
        <taxon>Alphaproteobacteria</taxon>
        <taxon>Hyphomicrobiales</taxon>
        <taxon>Methylobacteriaceae</taxon>
        <taxon>Methylobacterium</taxon>
    </lineage>
</organism>
<proteinExistence type="inferred from homology"/>
<dbReference type="Proteomes" id="UP001055247">
    <property type="component" value="Unassembled WGS sequence"/>
</dbReference>
<accession>A0AAV4ZL37</accession>
<reference evidence="9" key="1">
    <citation type="journal article" date="2016" name="Front. Microbiol.">
        <title>Genome Sequence of the Piezophilic, Mesophilic Sulfate-Reducing Bacterium Desulfovibrio indicus J2T.</title>
        <authorList>
            <person name="Cao J."/>
            <person name="Maignien L."/>
            <person name="Shao Z."/>
            <person name="Alain K."/>
            <person name="Jebbar M."/>
        </authorList>
    </citation>
    <scope>NUCLEOTIDE SEQUENCE</scope>
    <source>
        <strain evidence="9">DSM 16372</strain>
    </source>
</reference>
<evidence type="ECO:0000256" key="5">
    <source>
        <dbReference type="ARBA" id="ARBA00023136"/>
    </source>
</evidence>
<dbReference type="PANTHER" id="PTHR12677">
    <property type="entry name" value="GOLGI APPARATUS MEMBRANE PROTEIN TVP38-RELATED"/>
    <property type="match status" value="1"/>
</dbReference>
<dbReference type="EMBL" id="BPQO01000007">
    <property type="protein sequence ID" value="GJD88541.1"/>
    <property type="molecule type" value="Genomic_DNA"/>
</dbReference>
<feature type="transmembrane region" description="Helical" evidence="6">
    <location>
        <begin position="6"/>
        <end position="26"/>
    </location>
</feature>